<dbReference type="Gene3D" id="3.40.50.150">
    <property type="entry name" value="Vaccinia Virus protein VP39"/>
    <property type="match status" value="1"/>
</dbReference>
<keyword evidence="5 10" id="KW-0949">S-adenosyl-L-methionine</keyword>
<feature type="region of interest" description="Disordered" evidence="12">
    <location>
        <begin position="49"/>
        <end position="75"/>
    </location>
</feature>
<keyword evidence="7 10" id="KW-0506">mRNA capping</keyword>
<evidence type="ECO:0000256" key="6">
    <source>
        <dbReference type="ARBA" id="ARBA00022884"/>
    </source>
</evidence>
<evidence type="ECO:0000256" key="12">
    <source>
        <dbReference type="SAM" id="MobiDB-lite"/>
    </source>
</evidence>
<keyword evidence="8 10" id="KW-0539">Nucleus</keyword>
<dbReference type="GO" id="GO:0004482">
    <property type="term" value="F:mRNA 5'-cap (guanine-N7-)-methyltransferase activity"/>
    <property type="evidence" value="ECO:0007669"/>
    <property type="project" value="UniProtKB-EC"/>
</dbReference>
<dbReference type="Pfam" id="PF03291">
    <property type="entry name" value="mRNA_G-N7_MeTrfase"/>
    <property type="match status" value="1"/>
</dbReference>
<evidence type="ECO:0000256" key="8">
    <source>
        <dbReference type="ARBA" id="ARBA00023242"/>
    </source>
</evidence>
<dbReference type="InterPro" id="IPR004971">
    <property type="entry name" value="mRNA_G-N7_MeTrfase_dom"/>
</dbReference>
<evidence type="ECO:0000256" key="4">
    <source>
        <dbReference type="ARBA" id="ARBA00022679"/>
    </source>
</evidence>
<dbReference type="OrthoDB" id="10248867at2759"/>
<dbReference type="InterPro" id="IPR039753">
    <property type="entry name" value="RG7MT1"/>
</dbReference>
<evidence type="ECO:0000256" key="1">
    <source>
        <dbReference type="ARBA" id="ARBA00004123"/>
    </source>
</evidence>
<dbReference type="SUPFAM" id="SSF53335">
    <property type="entry name" value="S-adenosyl-L-methionine-dependent methyltransferases"/>
    <property type="match status" value="1"/>
</dbReference>
<keyword evidence="6 10" id="KW-0694">RNA-binding</keyword>
<evidence type="ECO:0000256" key="2">
    <source>
        <dbReference type="ARBA" id="ARBA00022603"/>
    </source>
</evidence>
<evidence type="ECO:0000313" key="15">
    <source>
        <dbReference type="Proteomes" id="UP000801492"/>
    </source>
</evidence>
<comment type="catalytic activity">
    <reaction evidence="9">
        <text>a 5'-end (5'-triphosphoguanosine)-ribonucleoside in mRNA + S-adenosyl-L-methionine = a 5'-end (N(7)-methyl 5'-triphosphoguanosine)-ribonucleoside in mRNA + S-adenosyl-L-homocysteine</text>
        <dbReference type="Rhea" id="RHEA:67008"/>
        <dbReference type="Rhea" id="RHEA-COMP:17166"/>
        <dbReference type="Rhea" id="RHEA-COMP:17167"/>
        <dbReference type="ChEBI" id="CHEBI:57856"/>
        <dbReference type="ChEBI" id="CHEBI:59789"/>
        <dbReference type="ChEBI" id="CHEBI:156461"/>
        <dbReference type="ChEBI" id="CHEBI:167617"/>
        <dbReference type="EC" id="2.1.1.56"/>
    </reaction>
</comment>
<dbReference type="PROSITE" id="PS51562">
    <property type="entry name" value="RNA_CAP0_MT"/>
    <property type="match status" value="1"/>
</dbReference>
<feature type="binding site" evidence="11">
    <location>
        <position position="225"/>
    </location>
    <ligand>
        <name>S-adenosyl-L-methionine</name>
        <dbReference type="ChEBI" id="CHEBI:59789"/>
    </ligand>
</feature>
<dbReference type="GO" id="GO:0003723">
    <property type="term" value="F:RNA binding"/>
    <property type="evidence" value="ECO:0007669"/>
    <property type="project" value="UniProtKB-KW"/>
</dbReference>
<dbReference type="Proteomes" id="UP000801492">
    <property type="component" value="Unassembled WGS sequence"/>
</dbReference>
<proteinExistence type="inferred from homology"/>
<keyword evidence="3 10" id="KW-0507">mRNA processing</keyword>
<evidence type="ECO:0000256" key="3">
    <source>
        <dbReference type="ARBA" id="ARBA00022664"/>
    </source>
</evidence>
<feature type="binding site" evidence="11">
    <location>
        <position position="165"/>
    </location>
    <ligand>
        <name>S-adenosyl-L-methionine</name>
        <dbReference type="ChEBI" id="CHEBI:59789"/>
    </ligand>
</feature>
<evidence type="ECO:0000259" key="13">
    <source>
        <dbReference type="PROSITE" id="PS51562"/>
    </source>
</evidence>
<dbReference type="AlphaFoldDB" id="A0A8K0DI78"/>
<evidence type="ECO:0000256" key="11">
    <source>
        <dbReference type="PIRSR" id="PIRSR028762-1"/>
    </source>
</evidence>
<organism evidence="14 15">
    <name type="scientific">Ignelater luminosus</name>
    <name type="common">Cucubano</name>
    <name type="synonym">Pyrophorus luminosus</name>
    <dbReference type="NCBI Taxonomy" id="2038154"/>
    <lineage>
        <taxon>Eukaryota</taxon>
        <taxon>Metazoa</taxon>
        <taxon>Ecdysozoa</taxon>
        <taxon>Arthropoda</taxon>
        <taxon>Hexapoda</taxon>
        <taxon>Insecta</taxon>
        <taxon>Pterygota</taxon>
        <taxon>Neoptera</taxon>
        <taxon>Endopterygota</taxon>
        <taxon>Coleoptera</taxon>
        <taxon>Polyphaga</taxon>
        <taxon>Elateriformia</taxon>
        <taxon>Elateroidea</taxon>
        <taxon>Elateridae</taxon>
        <taxon>Agrypninae</taxon>
        <taxon>Pyrophorini</taxon>
        <taxon>Ignelater</taxon>
    </lineage>
</organism>
<feature type="binding site" evidence="11">
    <location>
        <position position="138"/>
    </location>
    <ligand>
        <name>S-adenosyl-L-methionine</name>
        <dbReference type="ChEBI" id="CHEBI:59789"/>
    </ligand>
</feature>
<name>A0A8K0DI78_IGNLU</name>
<protein>
    <recommendedName>
        <fullName evidence="10">mRNA cap guanine-N(7) methyltransferase</fullName>
        <ecNumber evidence="10">2.1.1.56</ecNumber>
    </recommendedName>
    <alternativeName>
        <fullName evidence="10">mRNA (guanine-N(7))-methyltransferase</fullName>
    </alternativeName>
    <alternativeName>
        <fullName evidence="10">mRNA cap methyltransferase</fullName>
    </alternativeName>
</protein>
<evidence type="ECO:0000256" key="5">
    <source>
        <dbReference type="ARBA" id="ARBA00022691"/>
    </source>
</evidence>
<dbReference type="InterPro" id="IPR016899">
    <property type="entry name" value="mRNA_G-N7_MeTrfase_euk"/>
</dbReference>
<accession>A0A8K0DI78</accession>
<comment type="caution">
    <text evidence="14">The sequence shown here is derived from an EMBL/GenBank/DDBJ whole genome shotgun (WGS) entry which is preliminary data.</text>
</comment>
<comment type="subcellular location">
    <subcellularLocation>
        <location evidence="1 10">Nucleus</location>
    </subcellularLocation>
</comment>
<feature type="binding site" evidence="11">
    <location>
        <position position="187"/>
    </location>
    <ligand>
        <name>S-adenosyl-L-methionine</name>
        <dbReference type="ChEBI" id="CHEBI:59789"/>
    </ligand>
</feature>
<keyword evidence="2 10" id="KW-0489">Methyltransferase</keyword>
<dbReference type="PANTHER" id="PTHR12189:SF2">
    <property type="entry name" value="MRNA CAP GUANINE-N7 METHYLTRANSFERASE"/>
    <property type="match status" value="1"/>
</dbReference>
<keyword evidence="4 10" id="KW-0808">Transferase</keyword>
<evidence type="ECO:0000256" key="7">
    <source>
        <dbReference type="ARBA" id="ARBA00023042"/>
    </source>
</evidence>
<dbReference type="EMBL" id="VTPC01000954">
    <property type="protein sequence ID" value="KAF2903708.1"/>
    <property type="molecule type" value="Genomic_DNA"/>
</dbReference>
<comment type="similarity">
    <text evidence="10">Belongs to the class I-like SAM-binding methyltransferase superfamily. mRNA cap 0 methyltransferase family.</text>
</comment>
<dbReference type="PANTHER" id="PTHR12189">
    <property type="entry name" value="MRNA GUANINE-7- METHYLTRANSFERASE"/>
    <property type="match status" value="1"/>
</dbReference>
<evidence type="ECO:0000256" key="10">
    <source>
        <dbReference type="PIRNR" id="PIRNR028762"/>
    </source>
</evidence>
<feature type="region of interest" description="Disordered" evidence="12">
    <location>
        <begin position="1"/>
        <end position="24"/>
    </location>
</feature>
<feature type="domain" description="MRNA cap 0 methyltransferase" evidence="13">
    <location>
        <begin position="125"/>
        <end position="442"/>
    </location>
</feature>
<dbReference type="GO" id="GO:0005634">
    <property type="term" value="C:nucleus"/>
    <property type="evidence" value="ECO:0007669"/>
    <property type="project" value="UniProtKB-SubCell"/>
</dbReference>
<evidence type="ECO:0000256" key="9">
    <source>
        <dbReference type="ARBA" id="ARBA00044712"/>
    </source>
</evidence>
<feature type="binding site" evidence="11">
    <location>
        <position position="253"/>
    </location>
    <ligand>
        <name>S-adenosyl-L-methionine</name>
        <dbReference type="ChEBI" id="CHEBI:59789"/>
    </ligand>
</feature>
<dbReference type="PIRSF" id="PIRSF028762">
    <property type="entry name" value="ABD1"/>
    <property type="match status" value="1"/>
</dbReference>
<reference evidence="14" key="1">
    <citation type="submission" date="2019-08" db="EMBL/GenBank/DDBJ databases">
        <title>The genome of the North American firefly Photinus pyralis.</title>
        <authorList>
            <consortium name="Photinus pyralis genome working group"/>
            <person name="Fallon T.R."/>
            <person name="Sander Lower S.E."/>
            <person name="Weng J.-K."/>
        </authorList>
    </citation>
    <scope>NUCLEOTIDE SEQUENCE</scope>
    <source>
        <strain evidence="14">TRF0915ILg1</strain>
        <tissue evidence="14">Whole body</tissue>
    </source>
</reference>
<evidence type="ECO:0000313" key="14">
    <source>
        <dbReference type="EMBL" id="KAF2903708.1"/>
    </source>
</evidence>
<dbReference type="CDD" id="cd02440">
    <property type="entry name" value="AdoMet_MTases"/>
    <property type="match status" value="1"/>
</dbReference>
<keyword evidence="15" id="KW-1185">Reference proteome</keyword>
<dbReference type="InterPro" id="IPR029063">
    <property type="entry name" value="SAM-dependent_MTases_sf"/>
</dbReference>
<feature type="binding site" evidence="11">
    <location>
        <position position="248"/>
    </location>
    <ligand>
        <name>S-adenosyl-L-methionine</name>
        <dbReference type="ChEBI" id="CHEBI:59789"/>
    </ligand>
</feature>
<sequence>MSTSDDVLNLPSLDNDYLENEESTDDLEKALVIAAADADARSNEVQYAIRNDDSEDEEKEINNSAKVPESGSGLKRRLSVENEDPKHFKTNEGEVIPQPSEGYGKIIATHYNSLEEKGLDERSKSRIFYMRNFHNWIKSMLINEYLTKIRDNKKHNAPIRVMDMGCGKGGDLLKWRKGGISHLICADIASVSLDQCKSRYSDMQNRSGRDRNPGNIYSIEYIEADCTKVRLREKYKDPSMKLDLVSCQFVFHYSFESLTQAECMIHNAAECLQPGGFFIGTIPDANDLLTRVRKSRLNSFGNEVFQVTFESDINKPPLFGAKYNFHLDGVVDCPEFLVHFPTLIKLAKKYGLRLVRKEKFYEFYKRMNSEGRHLMGNMKGLEAYPPYPGSHLVGTAVDDYVHAEEFLRNEGIERDRNARIGTLSKSEWEASSLYITFAFEKVKNTWAADGTPIYDI</sequence>
<dbReference type="EC" id="2.1.1.56" evidence="10"/>
<gene>
    <name evidence="14" type="ORF">ILUMI_02465</name>
</gene>